<evidence type="ECO:0000256" key="4">
    <source>
        <dbReference type="ARBA" id="ARBA00022679"/>
    </source>
</evidence>
<evidence type="ECO:0000256" key="3">
    <source>
        <dbReference type="ARBA" id="ARBA00016587"/>
    </source>
</evidence>
<dbReference type="RefSeq" id="WP_044345830.1">
    <property type="nucleotide sequence ID" value="NZ_LIIG01000209.1"/>
</dbReference>
<dbReference type="Pfam" id="PF01745">
    <property type="entry name" value="IPT"/>
    <property type="match status" value="1"/>
</dbReference>
<comment type="caution">
    <text evidence="8">The sequence shown here is derived from an EMBL/GenBank/DDBJ whole genome shotgun (WGS) entry which is preliminary data.</text>
</comment>
<reference evidence="8 9" key="1">
    <citation type="submission" date="2015-09" db="EMBL/GenBank/DDBJ databases">
        <title>Genome announcement of multiple Pseudomonas syringae strains.</title>
        <authorList>
            <person name="Thakur S."/>
            <person name="Wang P.W."/>
            <person name="Gong Y."/>
            <person name="Weir B.S."/>
            <person name="Guttman D.S."/>
        </authorList>
    </citation>
    <scope>NUCLEOTIDE SEQUENCE [LARGE SCALE GENOMIC DNA]</scope>
    <source>
        <strain evidence="8 9">ICMP17524</strain>
    </source>
</reference>
<dbReference type="Gene3D" id="3.40.50.300">
    <property type="entry name" value="P-loop containing nucleotide triphosphate hydrolases"/>
    <property type="match status" value="1"/>
</dbReference>
<dbReference type="EMBL" id="LJQA01000198">
    <property type="protein sequence ID" value="KPW98451.1"/>
    <property type="molecule type" value="Genomic_DNA"/>
</dbReference>
<gene>
    <name evidence="8" type="ORF">ALO50_03358</name>
</gene>
<dbReference type="EC" id="2.5.1.27" evidence="2 7"/>
<protein>
    <recommendedName>
        <fullName evidence="3 7">Adenylate dimethylallyltransferase</fullName>
        <ecNumber evidence="2 7">2.5.1.27</ecNumber>
    </recommendedName>
    <alternativeName>
        <fullName evidence="7">Isopentenyl transferase</fullName>
    </alternativeName>
</protein>
<proteinExistence type="predicted"/>
<evidence type="ECO:0000256" key="6">
    <source>
        <dbReference type="ARBA" id="ARBA00047975"/>
    </source>
</evidence>
<keyword evidence="4 7" id="KW-0808">Transferase</keyword>
<keyword evidence="5 7" id="KW-0203">Cytokinin biosynthesis</keyword>
<dbReference type="InterPro" id="IPR027417">
    <property type="entry name" value="P-loop_NTPase"/>
</dbReference>
<evidence type="ECO:0000313" key="8">
    <source>
        <dbReference type="EMBL" id="KPW98451.1"/>
    </source>
</evidence>
<dbReference type="Proteomes" id="UP000050356">
    <property type="component" value="Unassembled WGS sequence"/>
</dbReference>
<evidence type="ECO:0000256" key="7">
    <source>
        <dbReference type="PIRNR" id="PIRNR000507"/>
    </source>
</evidence>
<dbReference type="SUPFAM" id="SSF52540">
    <property type="entry name" value="P-loop containing nucleoside triphosphate hydrolases"/>
    <property type="match status" value="1"/>
</dbReference>
<dbReference type="InterPro" id="IPR002648">
    <property type="entry name" value="Tzs"/>
</dbReference>
<comment type="catalytic activity">
    <reaction evidence="6 7">
        <text>dimethylallyl diphosphate + AMP = N(6)-(dimethylallyl)adenosine 5'-phosphate + diphosphate</text>
        <dbReference type="Rhea" id="RHEA:15285"/>
        <dbReference type="ChEBI" id="CHEBI:33019"/>
        <dbReference type="ChEBI" id="CHEBI:57526"/>
        <dbReference type="ChEBI" id="CHEBI:57623"/>
        <dbReference type="ChEBI" id="CHEBI:456215"/>
        <dbReference type="EC" id="2.5.1.27"/>
    </reaction>
</comment>
<dbReference type="Gene3D" id="1.10.287.890">
    <property type="entry name" value="Crystal structure of tRNA isopentenylpyrophosphate transferase (bh2366) domain"/>
    <property type="match status" value="1"/>
</dbReference>
<dbReference type="PIRSF" id="PIRSF000507">
    <property type="entry name" value="IPT"/>
    <property type="match status" value="1"/>
</dbReference>
<evidence type="ECO:0000313" key="9">
    <source>
        <dbReference type="Proteomes" id="UP000050356"/>
    </source>
</evidence>
<comment type="function">
    <text evidence="1">Transfers dimethylallyl groups to AMP as part of the biosynthesis of cytokinin phytohormones.</text>
</comment>
<dbReference type="PATRIC" id="fig|264451.4.peg.4654"/>
<accession>A0A0P9PG55</accession>
<dbReference type="GO" id="GO:0009691">
    <property type="term" value="P:cytokinin biosynthetic process"/>
    <property type="evidence" value="ECO:0007669"/>
    <property type="project" value="UniProtKB-UniRule"/>
</dbReference>
<evidence type="ECO:0000256" key="5">
    <source>
        <dbReference type="ARBA" id="ARBA00022712"/>
    </source>
</evidence>
<organism evidence="8 9">
    <name type="scientific">Pseudomonas syringae pv. cerasicola</name>
    <dbReference type="NCBI Taxonomy" id="264451"/>
    <lineage>
        <taxon>Bacteria</taxon>
        <taxon>Pseudomonadati</taxon>
        <taxon>Pseudomonadota</taxon>
        <taxon>Gammaproteobacteria</taxon>
        <taxon>Pseudomonadales</taxon>
        <taxon>Pseudomonadaceae</taxon>
        <taxon>Pseudomonas</taxon>
        <taxon>Pseudomonas syringae</taxon>
    </lineage>
</organism>
<dbReference type="GO" id="GO:0009824">
    <property type="term" value="F:AMP dimethylallyltransferase activity"/>
    <property type="evidence" value="ECO:0007669"/>
    <property type="project" value="UniProtKB-UniRule"/>
</dbReference>
<evidence type="ECO:0000256" key="2">
    <source>
        <dbReference type="ARBA" id="ARBA00012383"/>
    </source>
</evidence>
<name>A0A0P9PG55_PSESX</name>
<sequence>MLMHLIFGPTCCGKTDFSIKLAQRLGWPVISLDRVQCCTQIATGSGRPSPAEIGCTERIYLADRPLVEGIIEADAAHAALKCVLESSESKLGMILEGGSISLLNAIMRDSYWSEKFTWCIHRLPLCDSATFLHRAKRRIRQMLSPEEGVPFLQELAMYVGHSAELGVLEGVVGYRFAITFARERHLSLVDLKKIEPELKEALIDGIAQEYLDHAKWQERDFPNIPATWKVQELDPDIVIKMDITNLYSGQNHS</sequence>
<dbReference type="AlphaFoldDB" id="A0A0P9PG55"/>
<evidence type="ECO:0000256" key="1">
    <source>
        <dbReference type="ARBA" id="ARBA00002623"/>
    </source>
</evidence>